<dbReference type="SUPFAM" id="SSF54637">
    <property type="entry name" value="Thioesterase/thiol ester dehydrase-isomerase"/>
    <property type="match status" value="1"/>
</dbReference>
<keyword evidence="2" id="KW-0378">Hydrolase</keyword>
<name>A0A841C4N4_9LACT</name>
<sequence>MNLIDQLGIIPIKFEETKYEVHVELNDYHAQPEGFLNGSVSLALAEISSGMASNNLLNDGYFAFGQSISAEHLRAMKSVGLLIVKGELLHRGRTSHVWEVKIYDDRERLISHATVTNHIQKLN</sequence>
<dbReference type="PANTHER" id="PTHR43240:SF5">
    <property type="entry name" value="1,4-DIHYDROXY-2-NAPHTHOYL-COA THIOESTERASE 1"/>
    <property type="match status" value="1"/>
</dbReference>
<evidence type="ECO:0000259" key="3">
    <source>
        <dbReference type="Pfam" id="PF03061"/>
    </source>
</evidence>
<dbReference type="NCBIfam" id="TIGR00369">
    <property type="entry name" value="unchar_dom_1"/>
    <property type="match status" value="1"/>
</dbReference>
<proteinExistence type="inferred from homology"/>
<dbReference type="InterPro" id="IPR006683">
    <property type="entry name" value="Thioestr_dom"/>
</dbReference>
<dbReference type="RefSeq" id="WP_183538188.1">
    <property type="nucleotide sequence ID" value="NZ_DASWOY010000024.1"/>
</dbReference>
<dbReference type="EMBL" id="JACHHV010000001">
    <property type="protein sequence ID" value="MBB5887217.1"/>
    <property type="molecule type" value="Genomic_DNA"/>
</dbReference>
<accession>A0A841C4N4</accession>
<protein>
    <submittedName>
        <fullName evidence="4">Uncharacterized protein (TIGR00369 family)</fullName>
    </submittedName>
</protein>
<evidence type="ECO:0000256" key="1">
    <source>
        <dbReference type="ARBA" id="ARBA00008324"/>
    </source>
</evidence>
<dbReference type="GO" id="GO:0061522">
    <property type="term" value="F:1,4-dihydroxy-2-naphthoyl-CoA thioesterase activity"/>
    <property type="evidence" value="ECO:0007669"/>
    <property type="project" value="TreeGrafter"/>
</dbReference>
<dbReference type="CDD" id="cd03443">
    <property type="entry name" value="PaaI_thioesterase"/>
    <property type="match status" value="1"/>
</dbReference>
<dbReference type="Proteomes" id="UP000562464">
    <property type="component" value="Unassembled WGS sequence"/>
</dbReference>
<evidence type="ECO:0000256" key="2">
    <source>
        <dbReference type="ARBA" id="ARBA00022801"/>
    </source>
</evidence>
<reference evidence="4 5" key="1">
    <citation type="submission" date="2020-08" db="EMBL/GenBank/DDBJ databases">
        <title>Genomic Encyclopedia of Type Strains, Phase IV (KMG-IV): sequencing the most valuable type-strain genomes for metagenomic binning, comparative biology and taxonomic classification.</title>
        <authorList>
            <person name="Goeker M."/>
        </authorList>
    </citation>
    <scope>NUCLEOTIDE SEQUENCE [LARGE SCALE GENOMIC DNA]</scope>
    <source>
        <strain evidence="4 5">DSM 14925</strain>
    </source>
</reference>
<evidence type="ECO:0000313" key="4">
    <source>
        <dbReference type="EMBL" id="MBB5887217.1"/>
    </source>
</evidence>
<dbReference type="InterPro" id="IPR029069">
    <property type="entry name" value="HotDog_dom_sf"/>
</dbReference>
<gene>
    <name evidence="4" type="ORF">HNQ37_000085</name>
</gene>
<feature type="domain" description="Thioesterase" evidence="3">
    <location>
        <begin position="34"/>
        <end position="109"/>
    </location>
</feature>
<comment type="similarity">
    <text evidence="1">Belongs to the thioesterase PaaI family.</text>
</comment>
<dbReference type="PANTHER" id="PTHR43240">
    <property type="entry name" value="1,4-DIHYDROXY-2-NAPHTHOYL-COA THIOESTERASE 1"/>
    <property type="match status" value="1"/>
</dbReference>
<organism evidence="4 5">
    <name type="scientific">Lactovum miscens</name>
    <dbReference type="NCBI Taxonomy" id="190387"/>
    <lineage>
        <taxon>Bacteria</taxon>
        <taxon>Bacillati</taxon>
        <taxon>Bacillota</taxon>
        <taxon>Bacilli</taxon>
        <taxon>Lactobacillales</taxon>
        <taxon>Streptococcaceae</taxon>
        <taxon>Lactovum</taxon>
    </lineage>
</organism>
<evidence type="ECO:0000313" key="5">
    <source>
        <dbReference type="Proteomes" id="UP000562464"/>
    </source>
</evidence>
<dbReference type="AlphaFoldDB" id="A0A841C4N4"/>
<dbReference type="InterPro" id="IPR003736">
    <property type="entry name" value="PAAI_dom"/>
</dbReference>
<comment type="caution">
    <text evidence="4">The sequence shown here is derived from an EMBL/GenBank/DDBJ whole genome shotgun (WGS) entry which is preliminary data.</text>
</comment>
<keyword evidence="5" id="KW-1185">Reference proteome</keyword>
<dbReference type="GO" id="GO:0005829">
    <property type="term" value="C:cytosol"/>
    <property type="evidence" value="ECO:0007669"/>
    <property type="project" value="TreeGrafter"/>
</dbReference>
<dbReference type="Pfam" id="PF03061">
    <property type="entry name" value="4HBT"/>
    <property type="match status" value="1"/>
</dbReference>
<dbReference type="Gene3D" id="3.10.129.10">
    <property type="entry name" value="Hotdog Thioesterase"/>
    <property type="match status" value="1"/>
</dbReference>